<feature type="domain" description="HTH gntR-type" evidence="7">
    <location>
        <begin position="22"/>
        <end position="90"/>
    </location>
</feature>
<evidence type="ECO:0000256" key="1">
    <source>
        <dbReference type="ARBA" id="ARBA00005384"/>
    </source>
</evidence>
<dbReference type="Proteomes" id="UP000060602">
    <property type="component" value="Chromosome"/>
</dbReference>
<evidence type="ECO:0000256" key="4">
    <source>
        <dbReference type="ARBA" id="ARBA00023125"/>
    </source>
</evidence>
<proteinExistence type="inferred from homology"/>
<evidence type="ECO:0000256" key="2">
    <source>
        <dbReference type="ARBA" id="ARBA00022898"/>
    </source>
</evidence>
<dbReference type="Pfam" id="PF00392">
    <property type="entry name" value="GntR"/>
    <property type="match status" value="1"/>
</dbReference>
<reference evidence="9" key="1">
    <citation type="submission" date="2015-12" db="EMBL/GenBank/DDBJ databases">
        <title>FDA dAtabase for Regulatory Grade micrObial Sequences (FDA-ARGOS): Supporting development and validation of Infectious Disease Dx tests.</title>
        <authorList>
            <person name="Case J."/>
            <person name="Tallon L."/>
            <person name="Sadzewicz L."/>
            <person name="Sengamalay N."/>
            <person name="Ott S."/>
            <person name="Godinez A."/>
            <person name="Nagaraj S."/>
            <person name="Nadendla S."/>
            <person name="Sichtig H."/>
        </authorList>
    </citation>
    <scope>NUCLEOTIDE SEQUENCE [LARGE SCALE GENOMIC DNA]</scope>
    <source>
        <strain evidence="9">FDAARGOS_147</strain>
    </source>
</reference>
<dbReference type="PANTHER" id="PTHR46577:SF1">
    <property type="entry name" value="HTH-TYPE TRANSCRIPTIONAL REGULATORY PROTEIN GABR"/>
    <property type="match status" value="1"/>
</dbReference>
<dbReference type="CDD" id="cd07377">
    <property type="entry name" value="WHTH_GntR"/>
    <property type="match status" value="1"/>
</dbReference>
<dbReference type="PRINTS" id="PR00035">
    <property type="entry name" value="HTHGNTR"/>
</dbReference>
<dbReference type="SUPFAM" id="SSF53383">
    <property type="entry name" value="PLP-dependent transferases"/>
    <property type="match status" value="1"/>
</dbReference>
<dbReference type="AlphaFoldDB" id="A0A0X8P570"/>
<evidence type="ECO:0000256" key="5">
    <source>
        <dbReference type="ARBA" id="ARBA00023163"/>
    </source>
</evidence>
<evidence type="ECO:0000256" key="3">
    <source>
        <dbReference type="ARBA" id="ARBA00023015"/>
    </source>
</evidence>
<dbReference type="Gene3D" id="1.10.10.10">
    <property type="entry name" value="Winged helix-like DNA-binding domain superfamily/Winged helix DNA-binding domain"/>
    <property type="match status" value="1"/>
</dbReference>
<dbReference type="InterPro" id="IPR015421">
    <property type="entry name" value="PyrdxlP-dep_Trfase_major"/>
</dbReference>
<dbReference type="EMBL" id="CP014060">
    <property type="protein sequence ID" value="AMG40060.1"/>
    <property type="molecule type" value="Genomic_DNA"/>
</dbReference>
<dbReference type="PROSITE" id="PS50949">
    <property type="entry name" value="HTH_GNTR"/>
    <property type="match status" value="1"/>
</dbReference>
<sequence length="503" mass="55209">MSKTFALETLKIRMGDADLAPLDLHLRIQRALRALVLDGDLDPGVKLPATRALAQSLGVARDTVENAYVQLQRDGFIARRKGSGSYVSETIGTELRGSARRRPSLRERRPEAPQPSTPAAGLSRRGRAIFDSGGVADQQTIQAFATGLPETRTFPTAVWERLQRQVMKDHRGTVLLHGDPQGAEPLRRAIATYLNLERGAKVRPEQIVVLSSTRQALFLCAQLLVDAGKPILLENPGYFGARKAFEFAEARVVPIDVDAQGIRTDLLRADRSGASCVYVTPSHQYPTGATLSLERRLDLTRWAAESGKWIIEDDYDSEFHYDGLPTACVQGLDRHGRTIYLGTFSKTLYPGLRMGYMALPDELVGAFSRARSIVDGHTPQILQLTLARFMADGHYNAHVRAMRKLYAARREAMLEAVGKHLAGVARALRPEGGLQVPCLLEPGWSEADTVRRAAQAGLVLPGLARLYAGTPALQGWLLGYASLSEHEIDLAMRRLAAVLKKKG</sequence>
<keyword evidence="4" id="KW-0238">DNA-binding</keyword>
<keyword evidence="8" id="KW-0032">Aminotransferase</keyword>
<evidence type="ECO:0000259" key="7">
    <source>
        <dbReference type="PROSITE" id="PS50949"/>
    </source>
</evidence>
<protein>
    <submittedName>
        <fullName evidence="8">PLP-dependent aminotransferase family protein</fullName>
    </submittedName>
</protein>
<dbReference type="Pfam" id="PF00155">
    <property type="entry name" value="Aminotran_1_2"/>
    <property type="match status" value="1"/>
</dbReference>
<dbReference type="InterPro" id="IPR004839">
    <property type="entry name" value="Aminotransferase_I/II_large"/>
</dbReference>
<dbReference type="InterPro" id="IPR036388">
    <property type="entry name" value="WH-like_DNA-bd_sf"/>
</dbReference>
<dbReference type="GO" id="GO:0008483">
    <property type="term" value="F:transaminase activity"/>
    <property type="evidence" value="ECO:0007669"/>
    <property type="project" value="UniProtKB-KW"/>
</dbReference>
<keyword evidence="2" id="KW-0663">Pyridoxal phosphate</keyword>
<dbReference type="CDD" id="cd00609">
    <property type="entry name" value="AAT_like"/>
    <property type="match status" value="1"/>
</dbReference>
<keyword evidence="5" id="KW-0804">Transcription</keyword>
<dbReference type="GO" id="GO:0030170">
    <property type="term" value="F:pyridoxal phosphate binding"/>
    <property type="evidence" value="ECO:0007669"/>
    <property type="project" value="InterPro"/>
</dbReference>
<dbReference type="InterPro" id="IPR000524">
    <property type="entry name" value="Tscrpt_reg_HTH_GntR"/>
</dbReference>
<dbReference type="InterPro" id="IPR051446">
    <property type="entry name" value="HTH_trans_reg/aminotransferase"/>
</dbReference>
<dbReference type="InterPro" id="IPR036390">
    <property type="entry name" value="WH_DNA-bd_sf"/>
</dbReference>
<feature type="region of interest" description="Disordered" evidence="6">
    <location>
        <begin position="96"/>
        <end position="123"/>
    </location>
</feature>
<keyword evidence="8" id="KW-0808">Transferase</keyword>
<dbReference type="InterPro" id="IPR015424">
    <property type="entry name" value="PyrdxlP-dep_Trfase"/>
</dbReference>
<dbReference type="Gene3D" id="3.40.640.10">
    <property type="entry name" value="Type I PLP-dependent aspartate aminotransferase-like (Major domain)"/>
    <property type="match status" value="1"/>
</dbReference>
<dbReference type="SMART" id="SM00345">
    <property type="entry name" value="HTH_GNTR"/>
    <property type="match status" value="1"/>
</dbReference>
<dbReference type="PANTHER" id="PTHR46577">
    <property type="entry name" value="HTH-TYPE TRANSCRIPTIONAL REGULATORY PROTEIN GABR"/>
    <property type="match status" value="1"/>
</dbReference>
<comment type="similarity">
    <text evidence="1">In the C-terminal section; belongs to the class-I pyridoxal-phosphate-dependent aminotransferase family.</text>
</comment>
<dbReference type="GO" id="GO:0003677">
    <property type="term" value="F:DNA binding"/>
    <property type="evidence" value="ECO:0007669"/>
    <property type="project" value="UniProtKB-KW"/>
</dbReference>
<accession>A0A0X8P570</accession>
<name>A0A0X8P570_ALCXX</name>
<gene>
    <name evidence="8" type="ORF">AL504_31155</name>
</gene>
<evidence type="ECO:0000313" key="9">
    <source>
        <dbReference type="Proteomes" id="UP000060602"/>
    </source>
</evidence>
<dbReference type="SUPFAM" id="SSF46785">
    <property type="entry name" value="Winged helix' DNA-binding domain"/>
    <property type="match status" value="1"/>
</dbReference>
<evidence type="ECO:0000313" key="8">
    <source>
        <dbReference type="EMBL" id="AMG40060.1"/>
    </source>
</evidence>
<keyword evidence="3" id="KW-0805">Transcription regulation</keyword>
<dbReference type="RefSeq" id="WP_061074268.1">
    <property type="nucleotide sequence ID" value="NZ_CP014060.2"/>
</dbReference>
<dbReference type="GO" id="GO:0003700">
    <property type="term" value="F:DNA-binding transcription factor activity"/>
    <property type="evidence" value="ECO:0007669"/>
    <property type="project" value="InterPro"/>
</dbReference>
<organism evidence="8 9">
    <name type="scientific">Alcaligenes xylosoxydans xylosoxydans</name>
    <name type="common">Achromobacter xylosoxidans</name>
    <dbReference type="NCBI Taxonomy" id="85698"/>
    <lineage>
        <taxon>Bacteria</taxon>
        <taxon>Pseudomonadati</taxon>
        <taxon>Pseudomonadota</taxon>
        <taxon>Betaproteobacteria</taxon>
        <taxon>Burkholderiales</taxon>
        <taxon>Alcaligenaceae</taxon>
        <taxon>Achromobacter</taxon>
    </lineage>
</organism>
<evidence type="ECO:0000256" key="6">
    <source>
        <dbReference type="SAM" id="MobiDB-lite"/>
    </source>
</evidence>